<evidence type="ECO:0000313" key="3">
    <source>
        <dbReference type="Proteomes" id="UP000815677"/>
    </source>
</evidence>
<feature type="region of interest" description="Disordered" evidence="1">
    <location>
        <begin position="35"/>
        <end position="57"/>
    </location>
</feature>
<name>A0ABQ0L5Z2_MYCCL</name>
<organism evidence="2 3">
    <name type="scientific">Mycena chlorophos</name>
    <name type="common">Agaric fungus</name>
    <name type="synonym">Agaricus chlorophos</name>
    <dbReference type="NCBI Taxonomy" id="658473"/>
    <lineage>
        <taxon>Eukaryota</taxon>
        <taxon>Fungi</taxon>
        <taxon>Dikarya</taxon>
        <taxon>Basidiomycota</taxon>
        <taxon>Agaricomycotina</taxon>
        <taxon>Agaricomycetes</taxon>
        <taxon>Agaricomycetidae</taxon>
        <taxon>Agaricales</taxon>
        <taxon>Marasmiineae</taxon>
        <taxon>Mycenaceae</taxon>
        <taxon>Mycena</taxon>
    </lineage>
</organism>
<evidence type="ECO:0000256" key="1">
    <source>
        <dbReference type="SAM" id="MobiDB-lite"/>
    </source>
</evidence>
<feature type="compositionally biased region" description="Basic and acidic residues" evidence="1">
    <location>
        <begin position="36"/>
        <end position="57"/>
    </location>
</feature>
<dbReference type="Proteomes" id="UP000815677">
    <property type="component" value="Unassembled WGS sequence"/>
</dbReference>
<accession>A0ABQ0L5Z2</accession>
<protein>
    <submittedName>
        <fullName evidence="2">Uncharacterized protein</fullName>
    </submittedName>
</protein>
<proteinExistence type="predicted"/>
<keyword evidence="3" id="KW-1185">Reference proteome</keyword>
<sequence length="92" mass="10196">MLQRNCSLIHRPTHPKLSLAGGVISFVLTRPPVGAARHDCPPRLPSDRRGAAHERYPLRSSDSVTFLVKNSTPPAFAPLRVPQHPPEPVRHQ</sequence>
<dbReference type="EMBL" id="DF842561">
    <property type="protein sequence ID" value="GAT46559.1"/>
    <property type="molecule type" value="Genomic_DNA"/>
</dbReference>
<gene>
    <name evidence="2" type="ORF">MCHLO_04069</name>
</gene>
<evidence type="ECO:0000313" key="2">
    <source>
        <dbReference type="EMBL" id="GAT46559.1"/>
    </source>
</evidence>
<reference evidence="2" key="1">
    <citation type="submission" date="2014-09" db="EMBL/GenBank/DDBJ databases">
        <title>Genome sequence of the luminous mushroom Mycena chlorophos for searching fungal bioluminescence genes.</title>
        <authorList>
            <person name="Tanaka Y."/>
            <person name="Kasuga D."/>
            <person name="Oba Y."/>
            <person name="Hase S."/>
            <person name="Sato K."/>
            <person name="Oba Y."/>
            <person name="Sakakibara Y."/>
        </authorList>
    </citation>
    <scope>NUCLEOTIDE SEQUENCE</scope>
</reference>